<dbReference type="Gene3D" id="3.40.50.150">
    <property type="entry name" value="Vaccinia Virus protein VP39"/>
    <property type="match status" value="1"/>
</dbReference>
<dbReference type="CDD" id="cd02440">
    <property type="entry name" value="AdoMet_MTases"/>
    <property type="match status" value="1"/>
</dbReference>
<dbReference type="InterPro" id="IPR029063">
    <property type="entry name" value="SAM-dependent_MTases_sf"/>
</dbReference>
<organism evidence="2">
    <name type="scientific">Ostreococcus tauri</name>
    <name type="common">Marine green alga</name>
    <dbReference type="NCBI Taxonomy" id="70448"/>
    <lineage>
        <taxon>Eukaryota</taxon>
        <taxon>Viridiplantae</taxon>
        <taxon>Chlorophyta</taxon>
        <taxon>Mamiellophyceae</taxon>
        <taxon>Mamiellales</taxon>
        <taxon>Bathycoccaceae</taxon>
        <taxon>Ostreococcus</taxon>
    </lineage>
</organism>
<dbReference type="GO" id="GO:0003676">
    <property type="term" value="F:nucleic acid binding"/>
    <property type="evidence" value="ECO:0007669"/>
    <property type="project" value="InterPro"/>
</dbReference>
<dbReference type="Pfam" id="PF05175">
    <property type="entry name" value="MTS"/>
    <property type="match status" value="1"/>
</dbReference>
<dbReference type="PROSITE" id="PS00092">
    <property type="entry name" value="N6_MTASE"/>
    <property type="match status" value="1"/>
</dbReference>
<feature type="domain" description="Methyltransferase small" evidence="1">
    <location>
        <begin position="83"/>
        <end position="175"/>
    </location>
</feature>
<protein>
    <submittedName>
        <fullName evidence="2">Methyltransferase small</fullName>
    </submittedName>
</protein>
<name>A0A1Y5I4R5_OSTTA</name>
<dbReference type="GO" id="GO:0032259">
    <property type="term" value="P:methylation"/>
    <property type="evidence" value="ECO:0007669"/>
    <property type="project" value="UniProtKB-KW"/>
</dbReference>
<dbReference type="EMBL" id="KZ155839">
    <property type="protein sequence ID" value="OUS42162.1"/>
    <property type="molecule type" value="Genomic_DNA"/>
</dbReference>
<dbReference type="InterPro" id="IPR002052">
    <property type="entry name" value="DNA_methylase_N6_adenine_CS"/>
</dbReference>
<reference evidence="2" key="1">
    <citation type="submission" date="2017-04" db="EMBL/GenBank/DDBJ databases">
        <title>Population genomics of picophytoplankton unveils novel chromosome hypervariability.</title>
        <authorList>
            <consortium name="DOE Joint Genome Institute"/>
            <person name="Blanc-Mathieu R."/>
            <person name="Krasovec M."/>
            <person name="Hebrard M."/>
            <person name="Yau S."/>
            <person name="Desgranges E."/>
            <person name="Martin J."/>
            <person name="Schackwitz W."/>
            <person name="Kuo A."/>
            <person name="Salin G."/>
            <person name="Donnadieu C."/>
            <person name="Desdevises Y."/>
            <person name="Sanchez-Ferandin S."/>
            <person name="Moreau H."/>
            <person name="Rivals E."/>
            <person name="Grigoriev I.V."/>
            <person name="Grimsley N."/>
            <person name="Eyre-Walker A."/>
            <person name="Piganeau G."/>
        </authorList>
    </citation>
    <scope>NUCLEOTIDE SEQUENCE [LARGE SCALE GENOMIC DNA]</scope>
    <source>
        <strain evidence="2">RCC 1115</strain>
    </source>
</reference>
<dbReference type="AlphaFoldDB" id="A0A1Y5I4R5"/>
<keyword evidence="2" id="KW-0808">Transferase</keyword>
<evidence type="ECO:0000259" key="1">
    <source>
        <dbReference type="Pfam" id="PF05175"/>
    </source>
</evidence>
<dbReference type="PANTHER" id="PTHR47739:SF1">
    <property type="entry name" value="TRNA1(VAL) (ADENINE(37)-N6)-METHYLTRANSFERASE"/>
    <property type="match status" value="1"/>
</dbReference>
<gene>
    <name evidence="2" type="ORF">BE221DRAFT_63387</name>
</gene>
<dbReference type="GO" id="GO:0008757">
    <property type="term" value="F:S-adenosylmethionine-dependent methyltransferase activity"/>
    <property type="evidence" value="ECO:0007669"/>
    <property type="project" value="UniProtKB-ARBA"/>
</dbReference>
<evidence type="ECO:0000313" key="2">
    <source>
        <dbReference type="EMBL" id="OUS42162.1"/>
    </source>
</evidence>
<proteinExistence type="predicted"/>
<sequence length="303" mass="33231">MRAARGLVVLTSPRVRRLNIARTSPCIASDVVTVHPDETLDVLGRSKLKAVQSRVGYRSGVDALALAWRAHASSTTKTDEYERLRIADLGAGSSGAVGLAYALAREASVVALFELQTSSAERLRRTIEANRRAIEKVGLDVEVIEADCGDLGEAEGFRGAFDVVLTNPPYFDESKGTLAGRSEERRIGRFESTASLEDFCTFAKTMLKEDGGEFYVVYPFSQRERLERAMVDVFCNVRVAACYDYPGADRASLVFGSAKTGDTCGKIELEPFALHHRPRESDGNRAYVDDFERFLAKVAESAV</sequence>
<accession>A0A1Y5I4R5</accession>
<dbReference type="InterPro" id="IPR007848">
    <property type="entry name" value="Small_mtfrase_dom"/>
</dbReference>
<dbReference type="SUPFAM" id="SSF53335">
    <property type="entry name" value="S-adenosyl-L-methionine-dependent methyltransferases"/>
    <property type="match status" value="1"/>
</dbReference>
<keyword evidence="2" id="KW-0489">Methyltransferase</keyword>
<dbReference type="InterPro" id="IPR050210">
    <property type="entry name" value="tRNA_Adenine-N(6)_MTase"/>
</dbReference>
<dbReference type="Proteomes" id="UP000195557">
    <property type="component" value="Unassembled WGS sequence"/>
</dbReference>
<dbReference type="PANTHER" id="PTHR47739">
    <property type="entry name" value="TRNA1(VAL) (ADENINE(37)-N6)-METHYLTRANSFERASE"/>
    <property type="match status" value="1"/>
</dbReference>